<accession>A0A2R7Y6B0</accession>
<comment type="caution">
    <text evidence="2">The sequence shown here is derived from an EMBL/GenBank/DDBJ whole genome shotgun (WGS) entry which is preliminary data.</text>
</comment>
<dbReference type="Gene3D" id="1.20.120.330">
    <property type="entry name" value="Nucleotidyltransferases domain 2"/>
    <property type="match status" value="1"/>
</dbReference>
<proteinExistence type="predicted"/>
<reference evidence="2 3" key="1">
    <citation type="submission" date="2017-04" db="EMBL/GenBank/DDBJ databases">
        <title>Draft Aigarchaeota genome from a New Zealand hot spring.</title>
        <authorList>
            <person name="Reysenbach A.-L."/>
            <person name="Donaho J.A."/>
            <person name="Gerhart J."/>
            <person name="Kelley J.F."/>
            <person name="Kouba K."/>
            <person name="Podar M."/>
            <person name="Stott M."/>
        </authorList>
    </citation>
    <scope>NUCLEOTIDE SEQUENCE [LARGE SCALE GENOMIC DNA]</scope>
    <source>
        <strain evidence="2">NZ13_MG1</strain>
    </source>
</reference>
<dbReference type="GO" id="GO:0003677">
    <property type="term" value="F:DNA binding"/>
    <property type="evidence" value="ECO:0007669"/>
    <property type="project" value="UniProtKB-KW"/>
</dbReference>
<dbReference type="EMBL" id="NDWU01000005">
    <property type="protein sequence ID" value="PUA33071.1"/>
    <property type="molecule type" value="Genomic_DNA"/>
</dbReference>
<sequence length="128" mass="15279">MSFEEAELLKERAELFLENARQLIERGIYDLAAFNIEQYCQLILKHKLLVRTGTYPRTHSLTKLVNELSRLASSMDILINKEEYFLMLTRIEDAYIGSRYLPRRYNKIEVEAMYKFVIEVMRPLVERI</sequence>
<dbReference type="PROSITE" id="PS50910">
    <property type="entry name" value="HEPN"/>
    <property type="match status" value="1"/>
</dbReference>
<dbReference type="AlphaFoldDB" id="A0A2R7Y6B0"/>
<dbReference type="InterPro" id="IPR007842">
    <property type="entry name" value="HEPN_dom"/>
</dbReference>
<keyword evidence="2" id="KW-0238">DNA-binding</keyword>
<protein>
    <submittedName>
        <fullName evidence="2">DNA-binding protein</fullName>
    </submittedName>
</protein>
<gene>
    <name evidence="2" type="ORF">B9J98_02815</name>
</gene>
<dbReference type="Pfam" id="PF05168">
    <property type="entry name" value="HEPN"/>
    <property type="match status" value="1"/>
</dbReference>
<dbReference type="Proteomes" id="UP000244066">
    <property type="component" value="Unassembled WGS sequence"/>
</dbReference>
<evidence type="ECO:0000313" key="3">
    <source>
        <dbReference type="Proteomes" id="UP000244066"/>
    </source>
</evidence>
<name>A0A2R7Y6B0_9ARCH</name>
<organism evidence="2 3">
    <name type="scientific">Candidatus Terraquivivens tikiterensis</name>
    <dbReference type="NCBI Taxonomy" id="1980982"/>
    <lineage>
        <taxon>Archaea</taxon>
        <taxon>Nitrososphaerota</taxon>
        <taxon>Candidatus Wolframiiraptoraceae</taxon>
        <taxon>Candidatus Terraquivivens</taxon>
    </lineage>
</organism>
<dbReference type="SMART" id="SM00748">
    <property type="entry name" value="HEPN"/>
    <property type="match status" value="1"/>
</dbReference>
<feature type="domain" description="HEPN" evidence="1">
    <location>
        <begin position="10"/>
        <end position="128"/>
    </location>
</feature>
<dbReference type="SUPFAM" id="SSF81593">
    <property type="entry name" value="Nucleotidyltransferase substrate binding subunit/domain"/>
    <property type="match status" value="1"/>
</dbReference>
<evidence type="ECO:0000259" key="1">
    <source>
        <dbReference type="PROSITE" id="PS50910"/>
    </source>
</evidence>
<evidence type="ECO:0000313" key="2">
    <source>
        <dbReference type="EMBL" id="PUA33071.1"/>
    </source>
</evidence>